<feature type="transmembrane region" description="Helical" evidence="1">
    <location>
        <begin position="398"/>
        <end position="417"/>
    </location>
</feature>
<sequence length="597" mass="65153">MARTLAALADWLDRRWRLAVLLFWIGAAAVLLWQKWAAIHWLALGDTDDNIRFVQVRDWLGGQGWYDLRQYRLNPPQGFNIHWSRLVDLPIAGLVLLARPLLGTLDAWRFAVAVAPLLPMLVAMLALALVVRRLIAPLAYPVALVLLCCAGSAMLMWSPLRIDHHGWQLALLMVTLAGLSDPRPVRAGVLVALSSSLSLAIGLEMLPYIVFAGAAIALRWAWEAEAALRMRAYGLALAGSTGAAFLAFASTDNWAPRCDALTPVWLVTVVLAALLLAGLSLVPARGRVTRLLLVCAAGLVALLAYRLLFPQCWGHRLENIPPEAERLWLSHVREARPITAHPRDVALPAAALPAIGLACGLALLWSAGRRRLLGPWLPGLAFGLFAFALTFWQFRTIASAQMLAVPVVAWACWTLILRLGDRPLWVRGVAGAAIVALLSGGLMTPLEAWLPGKARPRAGKARPDPVRRANRRCPTIPALRPIGRLPKGVVFTFVDAGPRLIALTHHSAVAGPYHRNAGAILDVEHAMRGTPEQAHAIMLAHRADYLLVCPNMSESTIYRSEAPGGFYAKLAGGWTPAWLIPIALPPGNPWRIWRLRP</sequence>
<proteinExistence type="predicted"/>
<feature type="transmembrane region" description="Helical" evidence="1">
    <location>
        <begin position="232"/>
        <end position="251"/>
    </location>
</feature>
<feature type="transmembrane region" description="Helical" evidence="1">
    <location>
        <begin position="424"/>
        <end position="443"/>
    </location>
</feature>
<gene>
    <name evidence="2" type="ORF">LHA26_07055</name>
</gene>
<evidence type="ECO:0000313" key="3">
    <source>
        <dbReference type="Proteomes" id="UP001056937"/>
    </source>
</evidence>
<feature type="transmembrane region" description="Helical" evidence="1">
    <location>
        <begin position="21"/>
        <end position="43"/>
    </location>
</feature>
<reference evidence="2" key="1">
    <citation type="journal article" date="2022" name="Toxins">
        <title>Genomic Analysis of Sphingopyxis sp. USTB-05 for Biodegrading Cyanobacterial Hepatotoxins.</title>
        <authorList>
            <person name="Liu C."/>
            <person name="Xu Q."/>
            <person name="Zhao Z."/>
            <person name="Zhang H."/>
            <person name="Liu X."/>
            <person name="Yin C."/>
            <person name="Liu Y."/>
            <person name="Yan H."/>
        </authorList>
    </citation>
    <scope>NUCLEOTIDE SEQUENCE</scope>
    <source>
        <strain evidence="2">NBD5</strain>
    </source>
</reference>
<dbReference type="EMBL" id="CP084930">
    <property type="protein sequence ID" value="USI74203.1"/>
    <property type="molecule type" value="Genomic_DNA"/>
</dbReference>
<feature type="transmembrane region" description="Helical" evidence="1">
    <location>
        <begin position="345"/>
        <end position="365"/>
    </location>
</feature>
<feature type="transmembrane region" description="Helical" evidence="1">
    <location>
        <begin position="199"/>
        <end position="220"/>
    </location>
</feature>
<keyword evidence="3" id="KW-1185">Reference proteome</keyword>
<feature type="transmembrane region" description="Helical" evidence="1">
    <location>
        <begin position="138"/>
        <end position="157"/>
    </location>
</feature>
<keyword evidence="1" id="KW-0472">Membrane</keyword>
<evidence type="ECO:0000256" key="1">
    <source>
        <dbReference type="SAM" id="Phobius"/>
    </source>
</evidence>
<feature type="transmembrane region" description="Helical" evidence="1">
    <location>
        <begin position="372"/>
        <end position="392"/>
    </location>
</feature>
<evidence type="ECO:0000313" key="2">
    <source>
        <dbReference type="EMBL" id="USI74203.1"/>
    </source>
</evidence>
<feature type="transmembrane region" description="Helical" evidence="1">
    <location>
        <begin position="263"/>
        <end position="284"/>
    </location>
</feature>
<name>A0ABY4XB59_9SPHN</name>
<keyword evidence="1" id="KW-1133">Transmembrane helix</keyword>
<organism evidence="2 3">
    <name type="scientific">Sphingomonas morindae</name>
    <dbReference type="NCBI Taxonomy" id="1541170"/>
    <lineage>
        <taxon>Bacteria</taxon>
        <taxon>Pseudomonadati</taxon>
        <taxon>Pseudomonadota</taxon>
        <taxon>Alphaproteobacteria</taxon>
        <taxon>Sphingomonadales</taxon>
        <taxon>Sphingomonadaceae</taxon>
        <taxon>Sphingomonas</taxon>
    </lineage>
</organism>
<dbReference type="RefSeq" id="WP_252168007.1">
    <property type="nucleotide sequence ID" value="NZ_CP084930.1"/>
</dbReference>
<protein>
    <submittedName>
        <fullName evidence="2">AcrB/AcrD/AcrF family protein</fullName>
    </submittedName>
</protein>
<keyword evidence="1" id="KW-0812">Transmembrane</keyword>
<feature type="transmembrane region" description="Helical" evidence="1">
    <location>
        <begin position="291"/>
        <end position="309"/>
    </location>
</feature>
<feature type="transmembrane region" description="Helical" evidence="1">
    <location>
        <begin position="107"/>
        <end position="131"/>
    </location>
</feature>
<dbReference type="Proteomes" id="UP001056937">
    <property type="component" value="Chromosome 1"/>
</dbReference>
<accession>A0ABY4XB59</accession>